<evidence type="ECO:0000256" key="1">
    <source>
        <dbReference type="SAM" id="MobiDB-lite"/>
    </source>
</evidence>
<dbReference type="RefSeq" id="WP_136563427.1">
    <property type="nucleotide sequence ID" value="NZ_BAABLS010000004.1"/>
</dbReference>
<keyword evidence="4" id="KW-1185">Reference proteome</keyword>
<dbReference type="Proteomes" id="UP000307087">
    <property type="component" value="Unassembled WGS sequence"/>
</dbReference>
<evidence type="ECO:0000313" key="4">
    <source>
        <dbReference type="Proteomes" id="UP000307087"/>
    </source>
</evidence>
<sequence>MSEHTEPIDVERPRAERDALPRSGWHTVNVGHLVMGVAFVGLSVLWLLVTTDRVELAESHWLLPLPWLVAGAAGLVATMLRGRRRPDDTSDWRQQWKADQQTMKADLRRQKDALREDLRRHREEMRRTVHDWRHGSGHGPGH</sequence>
<accession>A0A4S8N578</accession>
<evidence type="ECO:0000256" key="2">
    <source>
        <dbReference type="SAM" id="Phobius"/>
    </source>
</evidence>
<reference evidence="3 4" key="1">
    <citation type="journal article" date="2009" name="Int. J. Syst. Evol. Microbiol.">
        <title>Nocardioides caeni sp. nov., isolated from wastewater.</title>
        <authorList>
            <person name="Yoon J.H."/>
            <person name="Kang S.J."/>
            <person name="Park S."/>
            <person name="Kim W."/>
            <person name="Oh T.K."/>
        </authorList>
    </citation>
    <scope>NUCLEOTIDE SEQUENCE [LARGE SCALE GENOMIC DNA]</scope>
    <source>
        <strain evidence="3 4">DSM 23134</strain>
    </source>
</reference>
<comment type="caution">
    <text evidence="3">The sequence shown here is derived from an EMBL/GenBank/DDBJ whole genome shotgun (WGS) entry which is preliminary data.</text>
</comment>
<dbReference type="OrthoDB" id="3790651at2"/>
<dbReference type="EMBL" id="STGW01000009">
    <property type="protein sequence ID" value="THV10751.1"/>
    <property type="molecule type" value="Genomic_DNA"/>
</dbReference>
<dbReference type="AlphaFoldDB" id="A0A4S8N578"/>
<feature type="transmembrane region" description="Helical" evidence="2">
    <location>
        <begin position="61"/>
        <end position="80"/>
    </location>
</feature>
<keyword evidence="2" id="KW-0472">Membrane</keyword>
<feature type="region of interest" description="Disordered" evidence="1">
    <location>
        <begin position="84"/>
        <end position="110"/>
    </location>
</feature>
<keyword evidence="2" id="KW-0812">Transmembrane</keyword>
<feature type="transmembrane region" description="Helical" evidence="2">
    <location>
        <begin position="30"/>
        <end position="49"/>
    </location>
</feature>
<evidence type="ECO:0000313" key="3">
    <source>
        <dbReference type="EMBL" id="THV10751.1"/>
    </source>
</evidence>
<feature type="compositionally biased region" description="Basic and acidic residues" evidence="1">
    <location>
        <begin position="85"/>
        <end position="96"/>
    </location>
</feature>
<name>A0A4S8N578_9ACTN</name>
<keyword evidence="2" id="KW-1133">Transmembrane helix</keyword>
<organism evidence="3 4">
    <name type="scientific">Nocardioides caeni</name>
    <dbReference type="NCBI Taxonomy" id="574700"/>
    <lineage>
        <taxon>Bacteria</taxon>
        <taxon>Bacillati</taxon>
        <taxon>Actinomycetota</taxon>
        <taxon>Actinomycetes</taxon>
        <taxon>Propionibacteriales</taxon>
        <taxon>Nocardioidaceae</taxon>
        <taxon>Nocardioides</taxon>
    </lineage>
</organism>
<proteinExistence type="predicted"/>
<gene>
    <name evidence="3" type="ORF">E9934_13510</name>
</gene>
<protein>
    <submittedName>
        <fullName evidence="3">Uncharacterized protein</fullName>
    </submittedName>
</protein>